<feature type="transmembrane region" description="Helical" evidence="8">
    <location>
        <begin position="155"/>
        <end position="178"/>
    </location>
</feature>
<feature type="transmembrane region" description="Helical" evidence="8">
    <location>
        <begin position="114"/>
        <end position="134"/>
    </location>
</feature>
<dbReference type="Pfam" id="PF07690">
    <property type="entry name" value="MFS_1"/>
    <property type="match status" value="1"/>
</dbReference>
<feature type="region of interest" description="Disordered" evidence="7">
    <location>
        <begin position="429"/>
        <end position="454"/>
    </location>
</feature>
<evidence type="ECO:0000256" key="3">
    <source>
        <dbReference type="ARBA" id="ARBA00022475"/>
    </source>
</evidence>
<feature type="transmembrane region" description="Helical" evidence="8">
    <location>
        <begin position="333"/>
        <end position="352"/>
    </location>
</feature>
<protein>
    <submittedName>
        <fullName evidence="10">MFS transporter</fullName>
    </submittedName>
</protein>
<feature type="transmembrane region" description="Helical" evidence="8">
    <location>
        <begin position="308"/>
        <end position="327"/>
    </location>
</feature>
<gene>
    <name evidence="10" type="ORF">QFW96_19255</name>
</gene>
<feature type="transmembrane region" description="Helical" evidence="8">
    <location>
        <begin position="90"/>
        <end position="108"/>
    </location>
</feature>
<dbReference type="RefSeq" id="WP_281457088.1">
    <property type="nucleotide sequence ID" value="NZ_JASAOF010000013.1"/>
</dbReference>
<reference evidence="10 11" key="1">
    <citation type="submission" date="2023-04" db="EMBL/GenBank/DDBJ databases">
        <title>Draft genome sequence of Saccharopolyspora sp. TS4A08 isolated from sweet potato rhizospheric soil.</title>
        <authorList>
            <person name="Suksaard P."/>
            <person name="Duangmal K."/>
        </authorList>
    </citation>
    <scope>NUCLEOTIDE SEQUENCE [LARGE SCALE GENOMIC DNA]</scope>
    <source>
        <strain evidence="10 11">TS4A08</strain>
    </source>
</reference>
<dbReference type="SUPFAM" id="SSF103473">
    <property type="entry name" value="MFS general substrate transporter"/>
    <property type="match status" value="1"/>
</dbReference>
<dbReference type="InterPro" id="IPR005829">
    <property type="entry name" value="Sugar_transporter_CS"/>
</dbReference>
<evidence type="ECO:0000256" key="6">
    <source>
        <dbReference type="ARBA" id="ARBA00023136"/>
    </source>
</evidence>
<dbReference type="Gene3D" id="1.20.1250.20">
    <property type="entry name" value="MFS general substrate transporter like domains"/>
    <property type="match status" value="2"/>
</dbReference>
<evidence type="ECO:0000256" key="2">
    <source>
        <dbReference type="ARBA" id="ARBA00022448"/>
    </source>
</evidence>
<keyword evidence="5 8" id="KW-1133">Transmembrane helix</keyword>
<dbReference type="InterPro" id="IPR011701">
    <property type="entry name" value="MFS"/>
</dbReference>
<proteinExistence type="predicted"/>
<keyword evidence="3" id="KW-1003">Cell membrane</keyword>
<comment type="caution">
    <text evidence="10">The sequence shown here is derived from an EMBL/GenBank/DDBJ whole genome shotgun (WGS) entry which is preliminary data.</text>
</comment>
<accession>A0ABT6PRY8</accession>
<feature type="transmembrane region" description="Helical" evidence="8">
    <location>
        <begin position="373"/>
        <end position="395"/>
    </location>
</feature>
<name>A0ABT6PRY8_9PSEU</name>
<dbReference type="Pfam" id="PF00083">
    <property type="entry name" value="Sugar_tr"/>
    <property type="match status" value="1"/>
</dbReference>
<feature type="domain" description="Major facilitator superfamily (MFS) profile" evidence="9">
    <location>
        <begin position="17"/>
        <end position="426"/>
    </location>
</feature>
<dbReference type="Proteomes" id="UP001237595">
    <property type="component" value="Unassembled WGS sequence"/>
</dbReference>
<keyword evidence="11" id="KW-1185">Reference proteome</keyword>
<feature type="transmembrane region" description="Helical" evidence="8">
    <location>
        <begin position="54"/>
        <end position="78"/>
    </location>
</feature>
<evidence type="ECO:0000256" key="1">
    <source>
        <dbReference type="ARBA" id="ARBA00004651"/>
    </source>
</evidence>
<feature type="transmembrane region" description="Helical" evidence="8">
    <location>
        <begin position="243"/>
        <end position="265"/>
    </location>
</feature>
<dbReference type="CDD" id="cd17369">
    <property type="entry name" value="MFS_ShiA_like"/>
    <property type="match status" value="1"/>
</dbReference>
<dbReference type="InterPro" id="IPR005828">
    <property type="entry name" value="MFS_sugar_transport-like"/>
</dbReference>
<keyword evidence="2" id="KW-0813">Transport</keyword>
<organism evidence="10 11">
    <name type="scientific">Saccharopolyspora ipomoeae</name>
    <dbReference type="NCBI Taxonomy" id="3042027"/>
    <lineage>
        <taxon>Bacteria</taxon>
        <taxon>Bacillati</taxon>
        <taxon>Actinomycetota</taxon>
        <taxon>Actinomycetes</taxon>
        <taxon>Pseudonocardiales</taxon>
        <taxon>Pseudonocardiaceae</taxon>
        <taxon>Saccharopolyspora</taxon>
    </lineage>
</organism>
<dbReference type="InterPro" id="IPR036259">
    <property type="entry name" value="MFS_trans_sf"/>
</dbReference>
<dbReference type="PROSITE" id="PS50850">
    <property type="entry name" value="MFS"/>
    <property type="match status" value="1"/>
</dbReference>
<evidence type="ECO:0000313" key="11">
    <source>
        <dbReference type="Proteomes" id="UP001237595"/>
    </source>
</evidence>
<feature type="transmembrane region" description="Helical" evidence="8">
    <location>
        <begin position="277"/>
        <end position="296"/>
    </location>
</feature>
<feature type="transmembrane region" description="Helical" evidence="8">
    <location>
        <begin position="401"/>
        <end position="422"/>
    </location>
</feature>
<evidence type="ECO:0000256" key="5">
    <source>
        <dbReference type="ARBA" id="ARBA00022989"/>
    </source>
</evidence>
<feature type="transmembrane region" description="Helical" evidence="8">
    <location>
        <begin position="190"/>
        <end position="209"/>
    </location>
</feature>
<dbReference type="PROSITE" id="PS00217">
    <property type="entry name" value="SUGAR_TRANSPORT_2"/>
    <property type="match status" value="1"/>
</dbReference>
<sequence>MSTDLAPSAGGRSLRRTVAASVIGTIAEYYDFFIYGTASALVFNKVFFPEVDPLVGTLAAFSTYAVGFFARPLGGLVWGHIGDRLGRKKTLVYTLLLTGLGTFAVGLMPTYEQIGLWAAIILVLVRLLQGFGVGGEQGGALLLTAEAAPPGKRGFYASFVQMGSPAAYLIPTVLFAVLQAQLPEAQFLSWGWRVPFLLSAVVVIIGLYIRMRVPESETFEAVKQQEPQRAPLKRLLTDHRREVFGGMLAKFVEAAVFPLYTVFLVSYAEAHDVDSSIVLDAVIIAILAELIMLPFWGKLTDRIGRRTTFIGAAVLNLVLLVPAFLAVESGDVVLITLLMIAGLAFGHAGTYAPQASYFPELFPSGARYSGVSVVWQFGAMIASGPFTVVASALLVLADGGFTWVAVYVAGLIVLSLIGLRFLPETAPNRRSGAEYADWPGAEERPERTEVVQDR</sequence>
<feature type="compositionally biased region" description="Basic and acidic residues" evidence="7">
    <location>
        <begin position="441"/>
        <end position="454"/>
    </location>
</feature>
<evidence type="ECO:0000256" key="4">
    <source>
        <dbReference type="ARBA" id="ARBA00022692"/>
    </source>
</evidence>
<comment type="subcellular location">
    <subcellularLocation>
        <location evidence="1">Cell membrane</location>
        <topology evidence="1">Multi-pass membrane protein</topology>
    </subcellularLocation>
</comment>
<keyword evidence="6 8" id="KW-0472">Membrane</keyword>
<dbReference type="PANTHER" id="PTHR43045:SF1">
    <property type="entry name" value="SHIKIMATE TRANSPORTER"/>
    <property type="match status" value="1"/>
</dbReference>
<evidence type="ECO:0000256" key="8">
    <source>
        <dbReference type="SAM" id="Phobius"/>
    </source>
</evidence>
<keyword evidence="4 8" id="KW-0812">Transmembrane</keyword>
<evidence type="ECO:0000256" key="7">
    <source>
        <dbReference type="SAM" id="MobiDB-lite"/>
    </source>
</evidence>
<dbReference type="PANTHER" id="PTHR43045">
    <property type="entry name" value="SHIKIMATE TRANSPORTER"/>
    <property type="match status" value="1"/>
</dbReference>
<dbReference type="EMBL" id="JASAOF010000013">
    <property type="protein sequence ID" value="MDI2030781.1"/>
    <property type="molecule type" value="Genomic_DNA"/>
</dbReference>
<evidence type="ECO:0000313" key="10">
    <source>
        <dbReference type="EMBL" id="MDI2030781.1"/>
    </source>
</evidence>
<evidence type="ECO:0000259" key="9">
    <source>
        <dbReference type="PROSITE" id="PS50850"/>
    </source>
</evidence>
<dbReference type="InterPro" id="IPR020846">
    <property type="entry name" value="MFS_dom"/>
</dbReference>